<dbReference type="InterPro" id="IPR045794">
    <property type="entry name" value="Trypco1"/>
</dbReference>
<feature type="domain" description="Trypsin-co-occurring" evidence="2">
    <location>
        <begin position="9"/>
        <end position="112"/>
    </location>
</feature>
<dbReference type="Proteomes" id="UP001214441">
    <property type="component" value="Unassembled WGS sequence"/>
</dbReference>
<comment type="caution">
    <text evidence="3">The sequence shown here is derived from an EMBL/GenBank/DDBJ whole genome shotgun (WGS) entry which is preliminary data.</text>
</comment>
<reference evidence="3 4" key="1">
    <citation type="submission" date="2023-05" db="EMBL/GenBank/DDBJ databases">
        <title>Streptantibioticus silvisoli sp. nov., acidotolerant actinomycetes 1 from pine litter.</title>
        <authorList>
            <person name="Swiecimska M."/>
            <person name="Golinska P."/>
            <person name="Sangal V."/>
            <person name="Wachnowicz B."/>
            <person name="Goodfellow M."/>
        </authorList>
    </citation>
    <scope>NUCLEOTIDE SEQUENCE [LARGE SCALE GENOMIC DNA]</scope>
    <source>
        <strain evidence="3 4">DSM 42109</strain>
    </source>
</reference>
<sequence>MEREIREVRLPGGETVLARVQVLEDGEAPEGVEEFQYDDVGTRDQLIARAQQLNEVISGVGTAVLNAARGARPDEVSATFGVELAVKPGKALAAVIADGEAKASVTVTLTWRGNDARQDDERQDDARQDDRRGSDERGNDGRRDGGRGNDGSRGEGNDAAGSNDGGGANDGGGGRSGGAGGVGGGSQGA</sequence>
<dbReference type="Pfam" id="PF19493">
    <property type="entry name" value="Trypco1"/>
    <property type="match status" value="1"/>
</dbReference>
<accession>A0ABT7A1T9</accession>
<evidence type="ECO:0000259" key="2">
    <source>
        <dbReference type="Pfam" id="PF19493"/>
    </source>
</evidence>
<feature type="compositionally biased region" description="Basic and acidic residues" evidence="1">
    <location>
        <begin position="114"/>
        <end position="156"/>
    </location>
</feature>
<evidence type="ECO:0000313" key="4">
    <source>
        <dbReference type="Proteomes" id="UP001214441"/>
    </source>
</evidence>
<keyword evidence="4" id="KW-1185">Reference proteome</keyword>
<gene>
    <name evidence="3" type="ORF">NMN56_025565</name>
</gene>
<feature type="compositionally biased region" description="Gly residues" evidence="1">
    <location>
        <begin position="163"/>
        <end position="189"/>
    </location>
</feature>
<feature type="region of interest" description="Disordered" evidence="1">
    <location>
        <begin position="114"/>
        <end position="189"/>
    </location>
</feature>
<proteinExistence type="predicted"/>
<dbReference type="EMBL" id="JANCPR020000027">
    <property type="protein sequence ID" value="MDJ1135271.1"/>
    <property type="molecule type" value="Genomic_DNA"/>
</dbReference>
<protein>
    <submittedName>
        <fullName evidence="3">CU044_2847 family protein</fullName>
    </submittedName>
</protein>
<evidence type="ECO:0000256" key="1">
    <source>
        <dbReference type="SAM" id="MobiDB-lite"/>
    </source>
</evidence>
<organism evidence="3 4">
    <name type="scientific">Streptomyces iconiensis</name>
    <dbReference type="NCBI Taxonomy" id="1384038"/>
    <lineage>
        <taxon>Bacteria</taxon>
        <taxon>Bacillati</taxon>
        <taxon>Actinomycetota</taxon>
        <taxon>Actinomycetes</taxon>
        <taxon>Kitasatosporales</taxon>
        <taxon>Streptomycetaceae</taxon>
        <taxon>Streptomyces</taxon>
    </lineage>
</organism>
<dbReference type="RefSeq" id="WP_274040665.1">
    <property type="nucleotide sequence ID" value="NZ_JANCPR020000027.1"/>
</dbReference>
<name>A0ABT7A1T9_9ACTN</name>
<dbReference type="NCBIfam" id="NF041216">
    <property type="entry name" value="CU044_2847_fam"/>
    <property type="match status" value="1"/>
</dbReference>
<evidence type="ECO:0000313" key="3">
    <source>
        <dbReference type="EMBL" id="MDJ1135271.1"/>
    </source>
</evidence>